<dbReference type="OrthoDB" id="9801938at2"/>
<protein>
    <recommendedName>
        <fullName evidence="5">5-formyltetrahydrofolate cyclo-ligase</fullName>
        <ecNumber evidence="5">6.3.3.2</ecNumber>
    </recommendedName>
</protein>
<dbReference type="GO" id="GO:0046872">
    <property type="term" value="F:metal ion binding"/>
    <property type="evidence" value="ECO:0007669"/>
    <property type="project" value="UniProtKB-KW"/>
</dbReference>
<comment type="cofactor">
    <cofactor evidence="5">
        <name>Mg(2+)</name>
        <dbReference type="ChEBI" id="CHEBI:18420"/>
    </cofactor>
</comment>
<dbReference type="PIRSF" id="PIRSF006806">
    <property type="entry name" value="FTHF_cligase"/>
    <property type="match status" value="1"/>
</dbReference>
<feature type="binding site" evidence="4">
    <location>
        <begin position="134"/>
        <end position="142"/>
    </location>
    <ligand>
        <name>ATP</name>
        <dbReference type="ChEBI" id="CHEBI:30616"/>
    </ligand>
</feature>
<evidence type="ECO:0000313" key="7">
    <source>
        <dbReference type="Proteomes" id="UP000324065"/>
    </source>
</evidence>
<keyword evidence="7" id="KW-1185">Reference proteome</keyword>
<dbReference type="EC" id="6.3.3.2" evidence="5"/>
<dbReference type="InterPro" id="IPR024185">
    <property type="entry name" value="FTHF_cligase-like_sf"/>
</dbReference>
<dbReference type="GO" id="GO:0030272">
    <property type="term" value="F:5-formyltetrahydrofolate cyclo-ligase activity"/>
    <property type="evidence" value="ECO:0007669"/>
    <property type="project" value="UniProtKB-EC"/>
</dbReference>
<feature type="binding site" evidence="4">
    <location>
        <position position="56"/>
    </location>
    <ligand>
        <name>substrate</name>
    </ligand>
</feature>
<keyword evidence="5" id="KW-0460">Magnesium</keyword>
<keyword evidence="3 4" id="KW-0067">ATP-binding</keyword>
<keyword evidence="2 4" id="KW-0547">Nucleotide-binding</keyword>
<sequence length="196" mass="20948">MAVRKAEARAKGLTRRRAIPPEDARKAAEAACAVVLRDAPPPPGAIVAGYWPMRGELDPGPLLAILAERGHPVALPVTPPADAPPCLRFRRWDGNPASLAPGPFKTRHPPEGAPDVQPDWMLVPLLGFDRRGQRLGYGGGFYDRYLAARGPALTALGFAFAVQEIPLADGGVPCEPHDRPLTALVTDAGIIRPERL</sequence>
<comment type="catalytic activity">
    <reaction evidence="5">
        <text>(6S)-5-formyl-5,6,7,8-tetrahydrofolate + ATP = (6R)-5,10-methenyltetrahydrofolate + ADP + phosphate</text>
        <dbReference type="Rhea" id="RHEA:10488"/>
        <dbReference type="ChEBI" id="CHEBI:30616"/>
        <dbReference type="ChEBI" id="CHEBI:43474"/>
        <dbReference type="ChEBI" id="CHEBI:57455"/>
        <dbReference type="ChEBI" id="CHEBI:57457"/>
        <dbReference type="ChEBI" id="CHEBI:456216"/>
        <dbReference type="EC" id="6.3.3.2"/>
    </reaction>
</comment>
<feature type="binding site" evidence="4">
    <location>
        <begin position="5"/>
        <end position="9"/>
    </location>
    <ligand>
        <name>ATP</name>
        <dbReference type="ChEBI" id="CHEBI:30616"/>
    </ligand>
</feature>
<reference evidence="6 7" key="1">
    <citation type="submission" date="2019-09" db="EMBL/GenBank/DDBJ databases">
        <title>Genome sequence of Roseospira marina, one of the more divergent members of the non-sulfur purple photosynthetic bacterial family, the Rhodospirillaceae.</title>
        <authorList>
            <person name="Meyer T."/>
            <person name="Kyndt J."/>
        </authorList>
    </citation>
    <scope>NUCLEOTIDE SEQUENCE [LARGE SCALE GENOMIC DNA]</scope>
    <source>
        <strain evidence="6 7">DSM 15113</strain>
    </source>
</reference>
<dbReference type="GO" id="GO:0035999">
    <property type="term" value="P:tetrahydrofolate interconversion"/>
    <property type="evidence" value="ECO:0007669"/>
    <property type="project" value="TreeGrafter"/>
</dbReference>
<evidence type="ECO:0000313" key="6">
    <source>
        <dbReference type="EMBL" id="KAA5605703.1"/>
    </source>
</evidence>
<dbReference type="Gene3D" id="3.40.50.10420">
    <property type="entry name" value="NagB/RpiA/CoA transferase-like"/>
    <property type="match status" value="1"/>
</dbReference>
<accession>A0A5M6IBT0</accession>
<evidence type="ECO:0000256" key="1">
    <source>
        <dbReference type="ARBA" id="ARBA00010638"/>
    </source>
</evidence>
<dbReference type="NCBIfam" id="TIGR02727">
    <property type="entry name" value="MTHFS_bact"/>
    <property type="match status" value="1"/>
</dbReference>
<evidence type="ECO:0000256" key="4">
    <source>
        <dbReference type="PIRSR" id="PIRSR006806-1"/>
    </source>
</evidence>
<name>A0A5M6IBT0_9PROT</name>
<evidence type="ECO:0000256" key="2">
    <source>
        <dbReference type="ARBA" id="ARBA00022741"/>
    </source>
</evidence>
<evidence type="ECO:0000256" key="3">
    <source>
        <dbReference type="ARBA" id="ARBA00022840"/>
    </source>
</evidence>
<dbReference type="GO" id="GO:0009396">
    <property type="term" value="P:folic acid-containing compound biosynthetic process"/>
    <property type="evidence" value="ECO:0007669"/>
    <property type="project" value="TreeGrafter"/>
</dbReference>
<proteinExistence type="inferred from homology"/>
<keyword evidence="6" id="KW-0436">Ligase</keyword>
<dbReference type="Proteomes" id="UP000324065">
    <property type="component" value="Unassembled WGS sequence"/>
</dbReference>
<comment type="caution">
    <text evidence="6">The sequence shown here is derived from an EMBL/GenBank/DDBJ whole genome shotgun (WGS) entry which is preliminary data.</text>
</comment>
<dbReference type="Pfam" id="PF01812">
    <property type="entry name" value="5-FTHF_cyc-lig"/>
    <property type="match status" value="1"/>
</dbReference>
<dbReference type="PANTHER" id="PTHR23407:SF1">
    <property type="entry name" value="5-FORMYLTETRAHYDROFOLATE CYCLO-LIGASE"/>
    <property type="match status" value="1"/>
</dbReference>
<dbReference type="EMBL" id="VWPJ01000008">
    <property type="protein sequence ID" value="KAA5605703.1"/>
    <property type="molecule type" value="Genomic_DNA"/>
</dbReference>
<dbReference type="AlphaFoldDB" id="A0A5M6IBT0"/>
<gene>
    <name evidence="6" type="ORF">F1188_10640</name>
</gene>
<dbReference type="InterPro" id="IPR037171">
    <property type="entry name" value="NagB/RpiA_transferase-like"/>
</dbReference>
<keyword evidence="5" id="KW-0479">Metal-binding</keyword>
<evidence type="ECO:0000256" key="5">
    <source>
        <dbReference type="RuleBase" id="RU361279"/>
    </source>
</evidence>
<dbReference type="PANTHER" id="PTHR23407">
    <property type="entry name" value="ATPASE INHIBITOR/5-FORMYLTETRAHYDROFOLATE CYCLO-LIGASE"/>
    <property type="match status" value="1"/>
</dbReference>
<dbReference type="InterPro" id="IPR002698">
    <property type="entry name" value="FTHF_cligase"/>
</dbReference>
<dbReference type="GO" id="GO:0005524">
    <property type="term" value="F:ATP binding"/>
    <property type="evidence" value="ECO:0007669"/>
    <property type="project" value="UniProtKB-KW"/>
</dbReference>
<organism evidence="6 7">
    <name type="scientific">Roseospira marina</name>
    <dbReference type="NCBI Taxonomy" id="140057"/>
    <lineage>
        <taxon>Bacteria</taxon>
        <taxon>Pseudomonadati</taxon>
        <taxon>Pseudomonadota</taxon>
        <taxon>Alphaproteobacteria</taxon>
        <taxon>Rhodospirillales</taxon>
        <taxon>Rhodospirillaceae</taxon>
        <taxon>Roseospira</taxon>
    </lineage>
</organism>
<comment type="similarity">
    <text evidence="1 5">Belongs to the 5-formyltetrahydrofolate cyclo-ligase family.</text>
</comment>
<dbReference type="SUPFAM" id="SSF100950">
    <property type="entry name" value="NagB/RpiA/CoA transferase-like"/>
    <property type="match status" value="1"/>
</dbReference>